<name>A0A7V9Z0C8_9BACL</name>
<dbReference type="Gene3D" id="3.30.700.10">
    <property type="entry name" value="Glycoprotein, Type 4 Pilin"/>
    <property type="match status" value="1"/>
</dbReference>
<dbReference type="RefSeq" id="WP_181537450.1">
    <property type="nucleotide sequence ID" value="NZ_JACDUU010000004.1"/>
</dbReference>
<evidence type="ECO:0000313" key="5">
    <source>
        <dbReference type="Proteomes" id="UP000580891"/>
    </source>
</evidence>
<evidence type="ECO:0000256" key="3">
    <source>
        <dbReference type="SAM" id="Phobius"/>
    </source>
</evidence>
<keyword evidence="3" id="KW-0812">Transmembrane</keyword>
<sequence>MLKRFVKNERGLTLIELLAVIVILGIIAAIAIPSISNIIDGTRDKAKVAEAIQIINAAKLAHAEHPDQVKWKYNADTTNGYAALRAYLDKVKDNNFEVLYDSSTKTYSIKAHEAYGAVNNILNPTTRYTNDSLIPEQTLIDATK</sequence>
<dbReference type="EMBL" id="JACDUU010000004">
    <property type="protein sequence ID" value="MBA2871620.1"/>
    <property type="molecule type" value="Genomic_DNA"/>
</dbReference>
<keyword evidence="5" id="KW-1185">Reference proteome</keyword>
<dbReference type="InterPro" id="IPR012902">
    <property type="entry name" value="N_methyl_site"/>
</dbReference>
<dbReference type="InterPro" id="IPR045584">
    <property type="entry name" value="Pilin-like"/>
</dbReference>
<dbReference type="NCBIfam" id="TIGR02532">
    <property type="entry name" value="IV_pilin_GFxxxE"/>
    <property type="match status" value="1"/>
</dbReference>
<keyword evidence="3" id="KW-1133">Transmembrane helix</keyword>
<evidence type="ECO:0000256" key="1">
    <source>
        <dbReference type="ARBA" id="ARBA00004241"/>
    </source>
</evidence>
<comment type="caution">
    <text evidence="4">The sequence shown here is derived from an EMBL/GenBank/DDBJ whole genome shotgun (WGS) entry which is preliminary data.</text>
</comment>
<dbReference type="Pfam" id="PF07963">
    <property type="entry name" value="N_methyl"/>
    <property type="match status" value="1"/>
</dbReference>
<dbReference type="SUPFAM" id="SSF54523">
    <property type="entry name" value="Pili subunits"/>
    <property type="match status" value="1"/>
</dbReference>
<proteinExistence type="predicted"/>
<organism evidence="4 5">
    <name type="scientific">[Anoxybacillus] calidus</name>
    <dbReference type="NCBI Taxonomy" id="575178"/>
    <lineage>
        <taxon>Bacteria</taxon>
        <taxon>Bacillati</taxon>
        <taxon>Bacillota</taxon>
        <taxon>Bacilli</taxon>
        <taxon>Bacillales</taxon>
        <taxon>Anoxybacillaceae</taxon>
        <taxon>Paranoxybacillus</taxon>
    </lineage>
</organism>
<dbReference type="Proteomes" id="UP000580891">
    <property type="component" value="Unassembled WGS sequence"/>
</dbReference>
<keyword evidence="3" id="KW-0472">Membrane</keyword>
<comment type="subcellular location">
    <subcellularLocation>
        <location evidence="1">Cell surface</location>
    </subcellularLocation>
</comment>
<gene>
    <name evidence="4" type="ORF">HNQ85_001895</name>
</gene>
<feature type="transmembrane region" description="Helical" evidence="3">
    <location>
        <begin position="12"/>
        <end position="32"/>
    </location>
</feature>
<dbReference type="AlphaFoldDB" id="A0A7V9Z0C8"/>
<evidence type="ECO:0000256" key="2">
    <source>
        <dbReference type="ARBA" id="ARBA00023287"/>
    </source>
</evidence>
<dbReference type="PROSITE" id="PS00409">
    <property type="entry name" value="PROKAR_NTER_METHYL"/>
    <property type="match status" value="1"/>
</dbReference>
<keyword evidence="2" id="KW-0178">Competence</keyword>
<dbReference type="GO" id="GO:0030420">
    <property type="term" value="P:establishment of competence for transformation"/>
    <property type="evidence" value="ECO:0007669"/>
    <property type="project" value="UniProtKB-KW"/>
</dbReference>
<evidence type="ECO:0000313" key="4">
    <source>
        <dbReference type="EMBL" id="MBA2871620.1"/>
    </source>
</evidence>
<accession>A0A7V9Z0C8</accession>
<dbReference type="PANTHER" id="PTHR30093">
    <property type="entry name" value="GENERAL SECRETION PATHWAY PROTEIN G"/>
    <property type="match status" value="1"/>
</dbReference>
<dbReference type="GO" id="GO:0009986">
    <property type="term" value="C:cell surface"/>
    <property type="evidence" value="ECO:0007669"/>
    <property type="project" value="UniProtKB-SubCell"/>
</dbReference>
<reference evidence="4 5" key="1">
    <citation type="submission" date="2020-07" db="EMBL/GenBank/DDBJ databases">
        <title>Genomic Encyclopedia of Type Strains, Phase IV (KMG-IV): sequencing the most valuable type-strain genomes for metagenomic binning, comparative biology and taxonomic classification.</title>
        <authorList>
            <person name="Goeker M."/>
        </authorList>
    </citation>
    <scope>NUCLEOTIDE SEQUENCE [LARGE SCALE GENOMIC DNA]</scope>
    <source>
        <strain evidence="4 5">DSM 25220</strain>
    </source>
</reference>
<protein>
    <submittedName>
        <fullName evidence="4">Type IV pilus assembly protein PilA</fullName>
    </submittedName>
</protein>